<sequence length="410" mass="44611">METCQGPGCWVKLRNHQGCIGMKGLVLNAEWDPRPNYTITDWERTTRKAITGSSVWRKPRVAIETVPDPKLGPREVLIRPRACGVCGSDVHFYETDKEGYMLYPGLTRFPVVIGHEFSGEVTEVGKDVRDLRRGDMVTCEEMIWCGECTPCRDGYPNQCQRLEEIGFTINGAQADLIAVDAKYCWKINALADRYGSVEWAYEAGALCEPTSVAYNAMFTRAGGFRPGGHVTVFGTGPIGFASIALARAAGAAKIIAFEVSPMRAELARKVGADIVLNPVELQQKGSPARASIMELTEGEGAAMHVEAAGAPTKTVPEMEESLAVGGKIVIIGRAAERTPIYLEHFQTHAAQIYGAQGHSGYGNFPNVIKLMAAGRIDLTPIITSRFGLTDSVEAIKKATKREDGKIMIRS</sequence>
<dbReference type="InterPro" id="IPR013149">
    <property type="entry name" value="ADH-like_C"/>
</dbReference>
<organism evidence="6 7">
    <name type="scientific">Candidatus Segetimicrobium genomatis</name>
    <dbReference type="NCBI Taxonomy" id="2569760"/>
    <lineage>
        <taxon>Bacteria</taxon>
        <taxon>Bacillati</taxon>
        <taxon>Candidatus Sysuimicrobiota</taxon>
        <taxon>Candidatus Sysuimicrobiia</taxon>
        <taxon>Candidatus Sysuimicrobiales</taxon>
        <taxon>Candidatus Segetimicrobiaceae</taxon>
        <taxon>Candidatus Segetimicrobium</taxon>
    </lineage>
</organism>
<dbReference type="InterPro" id="IPR011032">
    <property type="entry name" value="GroES-like_sf"/>
</dbReference>
<reference evidence="6 7" key="1">
    <citation type="journal article" date="2019" name="Nat. Microbiol.">
        <title>Mediterranean grassland soil C-N compound turnover is dependent on rainfall and depth, and is mediated by genomically divergent microorganisms.</title>
        <authorList>
            <person name="Diamond S."/>
            <person name="Andeer P.F."/>
            <person name="Li Z."/>
            <person name="Crits-Christoph A."/>
            <person name="Burstein D."/>
            <person name="Anantharaman K."/>
            <person name="Lane K.R."/>
            <person name="Thomas B.C."/>
            <person name="Pan C."/>
            <person name="Northen T.R."/>
            <person name="Banfield J.F."/>
        </authorList>
    </citation>
    <scope>NUCLEOTIDE SEQUENCE [LARGE SCALE GENOMIC DNA]</scope>
    <source>
        <strain evidence="6">NP_8</strain>
    </source>
</reference>
<comment type="similarity">
    <text evidence="4">Belongs to the zinc-containing alcohol dehydrogenase family.</text>
</comment>
<dbReference type="PANTHER" id="PTHR43401">
    <property type="entry name" value="L-THREONINE 3-DEHYDROGENASE"/>
    <property type="match status" value="1"/>
</dbReference>
<name>A0A537IWW3_9BACT</name>
<dbReference type="GO" id="GO:0016491">
    <property type="term" value="F:oxidoreductase activity"/>
    <property type="evidence" value="ECO:0007669"/>
    <property type="project" value="UniProtKB-KW"/>
</dbReference>
<evidence type="ECO:0000256" key="2">
    <source>
        <dbReference type="ARBA" id="ARBA00022833"/>
    </source>
</evidence>
<dbReference type="InterPro" id="IPR050129">
    <property type="entry name" value="Zn_alcohol_dh"/>
</dbReference>
<dbReference type="AlphaFoldDB" id="A0A537IWW3"/>
<evidence type="ECO:0000256" key="4">
    <source>
        <dbReference type="RuleBase" id="RU361277"/>
    </source>
</evidence>
<dbReference type="SUPFAM" id="SSF51735">
    <property type="entry name" value="NAD(P)-binding Rossmann-fold domains"/>
    <property type="match status" value="1"/>
</dbReference>
<proteinExistence type="inferred from homology"/>
<gene>
    <name evidence="6" type="ORF">E6H05_05670</name>
</gene>
<dbReference type="InterPro" id="IPR053539">
    <property type="entry name" value="Scyllo-inosose_DH"/>
</dbReference>
<keyword evidence="3" id="KW-0560">Oxidoreductase</keyword>
<dbReference type="InterPro" id="IPR002328">
    <property type="entry name" value="ADH_Zn_CS"/>
</dbReference>
<dbReference type="NCBIfam" id="NF041097">
    <property type="entry name" value="keto_inos_dh_IolM"/>
    <property type="match status" value="1"/>
</dbReference>
<evidence type="ECO:0000313" key="6">
    <source>
        <dbReference type="EMBL" id="TMI75811.1"/>
    </source>
</evidence>
<comment type="cofactor">
    <cofactor evidence="4">
        <name>Zn(2+)</name>
        <dbReference type="ChEBI" id="CHEBI:29105"/>
    </cofactor>
</comment>
<evidence type="ECO:0000256" key="3">
    <source>
        <dbReference type="ARBA" id="ARBA00023002"/>
    </source>
</evidence>
<comment type="caution">
    <text evidence="6">The sequence shown here is derived from an EMBL/GenBank/DDBJ whole genome shotgun (WGS) entry which is preliminary data.</text>
</comment>
<dbReference type="InterPro" id="IPR020843">
    <property type="entry name" value="ER"/>
</dbReference>
<evidence type="ECO:0000313" key="7">
    <source>
        <dbReference type="Proteomes" id="UP000318834"/>
    </source>
</evidence>
<dbReference type="InterPro" id="IPR013154">
    <property type="entry name" value="ADH-like_N"/>
</dbReference>
<dbReference type="PANTHER" id="PTHR43401:SF2">
    <property type="entry name" value="L-THREONINE 3-DEHYDROGENASE"/>
    <property type="match status" value="1"/>
</dbReference>
<feature type="domain" description="Enoyl reductase (ER)" evidence="5">
    <location>
        <begin position="58"/>
        <end position="408"/>
    </location>
</feature>
<dbReference type="Gene3D" id="3.40.50.720">
    <property type="entry name" value="NAD(P)-binding Rossmann-like Domain"/>
    <property type="match status" value="1"/>
</dbReference>
<dbReference type="GO" id="GO:0008270">
    <property type="term" value="F:zinc ion binding"/>
    <property type="evidence" value="ECO:0007669"/>
    <property type="project" value="InterPro"/>
</dbReference>
<protein>
    <submittedName>
        <fullName evidence="6">Zinc-binding dehydrogenase</fullName>
    </submittedName>
</protein>
<keyword evidence="1 4" id="KW-0479">Metal-binding</keyword>
<dbReference type="SUPFAM" id="SSF50129">
    <property type="entry name" value="GroES-like"/>
    <property type="match status" value="1"/>
</dbReference>
<dbReference type="PROSITE" id="PS00059">
    <property type="entry name" value="ADH_ZINC"/>
    <property type="match status" value="1"/>
</dbReference>
<dbReference type="SMART" id="SM00829">
    <property type="entry name" value="PKS_ER"/>
    <property type="match status" value="1"/>
</dbReference>
<dbReference type="Pfam" id="PF08240">
    <property type="entry name" value="ADH_N"/>
    <property type="match status" value="1"/>
</dbReference>
<accession>A0A537IWW3</accession>
<dbReference type="Proteomes" id="UP000318834">
    <property type="component" value="Unassembled WGS sequence"/>
</dbReference>
<keyword evidence="2 4" id="KW-0862">Zinc</keyword>
<evidence type="ECO:0000256" key="1">
    <source>
        <dbReference type="ARBA" id="ARBA00022723"/>
    </source>
</evidence>
<evidence type="ECO:0000259" key="5">
    <source>
        <dbReference type="SMART" id="SM00829"/>
    </source>
</evidence>
<dbReference type="Pfam" id="PF00107">
    <property type="entry name" value="ADH_zinc_N"/>
    <property type="match status" value="1"/>
</dbReference>
<dbReference type="EMBL" id="VBAP01000039">
    <property type="protein sequence ID" value="TMI75811.1"/>
    <property type="molecule type" value="Genomic_DNA"/>
</dbReference>
<dbReference type="InterPro" id="IPR036291">
    <property type="entry name" value="NAD(P)-bd_dom_sf"/>
</dbReference>
<dbReference type="Gene3D" id="3.90.180.10">
    <property type="entry name" value="Medium-chain alcohol dehydrogenases, catalytic domain"/>
    <property type="match status" value="1"/>
</dbReference>